<name>A0ABM1EZ66_PRICU</name>
<dbReference type="SMART" id="SM00409">
    <property type="entry name" value="IG"/>
    <property type="match status" value="1"/>
</dbReference>
<feature type="signal peptide" evidence="1">
    <location>
        <begin position="1"/>
        <end position="22"/>
    </location>
</feature>
<dbReference type="InterPro" id="IPR036179">
    <property type="entry name" value="Ig-like_dom_sf"/>
</dbReference>
<feature type="domain" description="Ig-like" evidence="2">
    <location>
        <begin position="36"/>
        <end position="133"/>
    </location>
</feature>
<dbReference type="Pfam" id="PF07686">
    <property type="entry name" value="V-set"/>
    <property type="match status" value="1"/>
</dbReference>
<evidence type="ECO:0000313" key="3">
    <source>
        <dbReference type="Proteomes" id="UP000695022"/>
    </source>
</evidence>
<dbReference type="SUPFAM" id="SSF48726">
    <property type="entry name" value="Immunoglobulin"/>
    <property type="match status" value="1"/>
</dbReference>
<feature type="chain" id="PRO_5045192898" evidence="1">
    <location>
        <begin position="23"/>
        <end position="137"/>
    </location>
</feature>
<evidence type="ECO:0000259" key="2">
    <source>
        <dbReference type="PROSITE" id="PS50835"/>
    </source>
</evidence>
<dbReference type="Proteomes" id="UP000695022">
    <property type="component" value="Unplaced"/>
</dbReference>
<dbReference type="Gene3D" id="2.60.40.10">
    <property type="entry name" value="Immunoglobulins"/>
    <property type="match status" value="1"/>
</dbReference>
<keyword evidence="1" id="KW-0732">Signal</keyword>
<dbReference type="RefSeq" id="XP_014677487.1">
    <property type="nucleotide sequence ID" value="XM_014822001.1"/>
</dbReference>
<evidence type="ECO:0000313" key="4">
    <source>
        <dbReference type="RefSeq" id="XP_014677487.1"/>
    </source>
</evidence>
<sequence>MFSSPMIVWWAVGTVLLSAVLGEDLASDAQVEGIVGQNLQLKCPFTLNNGDALYKNSWKMLNEGSLVTVYSYYQDPSNPRHPLRHLVNRSEVVCTKKECVLTIERVQAEDEGTYECDIEFDRKVGQSKVFHLSVYST</sequence>
<dbReference type="InterPro" id="IPR003599">
    <property type="entry name" value="Ig_sub"/>
</dbReference>
<dbReference type="GeneID" id="106817343"/>
<dbReference type="InterPro" id="IPR013106">
    <property type="entry name" value="Ig_V-set"/>
</dbReference>
<reference evidence="4" key="1">
    <citation type="submission" date="2025-08" db="UniProtKB">
        <authorList>
            <consortium name="RefSeq"/>
        </authorList>
    </citation>
    <scope>IDENTIFICATION</scope>
</reference>
<protein>
    <submittedName>
        <fullName evidence="4">Uncharacterized protein LOC106817343</fullName>
    </submittedName>
</protein>
<accession>A0ABM1EZ66</accession>
<dbReference type="InterPro" id="IPR007110">
    <property type="entry name" value="Ig-like_dom"/>
</dbReference>
<evidence type="ECO:0000256" key="1">
    <source>
        <dbReference type="SAM" id="SignalP"/>
    </source>
</evidence>
<proteinExistence type="predicted"/>
<organism evidence="3 4">
    <name type="scientific">Priapulus caudatus</name>
    <name type="common">Priapulid worm</name>
    <dbReference type="NCBI Taxonomy" id="37621"/>
    <lineage>
        <taxon>Eukaryota</taxon>
        <taxon>Metazoa</taxon>
        <taxon>Ecdysozoa</taxon>
        <taxon>Scalidophora</taxon>
        <taxon>Priapulida</taxon>
        <taxon>Priapulimorpha</taxon>
        <taxon>Priapulimorphida</taxon>
        <taxon>Priapulidae</taxon>
        <taxon>Priapulus</taxon>
    </lineage>
</organism>
<gene>
    <name evidence="4" type="primary">LOC106817343</name>
</gene>
<dbReference type="PROSITE" id="PS50835">
    <property type="entry name" value="IG_LIKE"/>
    <property type="match status" value="1"/>
</dbReference>
<dbReference type="InterPro" id="IPR013783">
    <property type="entry name" value="Ig-like_fold"/>
</dbReference>
<keyword evidence="3" id="KW-1185">Reference proteome</keyword>